<dbReference type="SUPFAM" id="SSF57850">
    <property type="entry name" value="RING/U-box"/>
    <property type="match status" value="1"/>
</dbReference>
<keyword evidence="13" id="KW-0832">Ubl conjugation</keyword>
<dbReference type="Gene3D" id="3.30.40.10">
    <property type="entry name" value="Zinc/RING finger domain, C3HC4 (zinc finger)"/>
    <property type="match status" value="1"/>
</dbReference>
<evidence type="ECO:0000256" key="25">
    <source>
        <dbReference type="SAM" id="MobiDB-lite"/>
    </source>
</evidence>
<dbReference type="PROSITE" id="PS00518">
    <property type="entry name" value="ZF_RING_1"/>
    <property type="match status" value="1"/>
</dbReference>
<comment type="pathway">
    <text evidence="4">Protein modification; protein ubiquitination.</text>
</comment>
<dbReference type="GO" id="GO:0016605">
    <property type="term" value="C:PML body"/>
    <property type="evidence" value="ECO:0007669"/>
    <property type="project" value="UniProtKB-SubCell"/>
</dbReference>
<evidence type="ECO:0000256" key="24">
    <source>
        <dbReference type="SAM" id="Coils"/>
    </source>
</evidence>
<feature type="region of interest" description="Disordered" evidence="25">
    <location>
        <begin position="749"/>
        <end position="779"/>
    </location>
</feature>
<evidence type="ECO:0000313" key="28">
    <source>
        <dbReference type="Proteomes" id="UP000233556"/>
    </source>
</evidence>
<dbReference type="InterPro" id="IPR043295">
    <property type="entry name" value="RING-HC_RNF4"/>
</dbReference>
<feature type="coiled-coil region" evidence="24">
    <location>
        <begin position="371"/>
        <end position="486"/>
    </location>
</feature>
<reference evidence="28" key="2">
    <citation type="submission" date="2017-12" db="EMBL/GenBank/DDBJ databases">
        <title>Genome sequence of the Bar-tailed Godwit (Limosa lapponica baueri).</title>
        <authorList>
            <person name="Lima N.C.B."/>
            <person name="Parody-Merino A.M."/>
            <person name="Battley P.F."/>
            <person name="Fidler A.E."/>
            <person name="Prosdocimi F."/>
        </authorList>
    </citation>
    <scope>NUCLEOTIDE SEQUENCE [LARGE SCALE GENOMIC DNA]</scope>
</reference>
<evidence type="ECO:0000256" key="3">
    <source>
        <dbReference type="ARBA" id="ARBA00004496"/>
    </source>
</evidence>
<evidence type="ECO:0000256" key="10">
    <source>
        <dbReference type="ARBA" id="ARBA00022771"/>
    </source>
</evidence>
<keyword evidence="12" id="KW-0862">Zinc</keyword>
<feature type="domain" description="RING-type" evidence="26">
    <location>
        <begin position="809"/>
        <end position="854"/>
    </location>
</feature>
<evidence type="ECO:0000256" key="5">
    <source>
        <dbReference type="ARBA" id="ARBA00012483"/>
    </source>
</evidence>
<evidence type="ECO:0000256" key="23">
    <source>
        <dbReference type="PROSITE-ProRule" id="PRU00175"/>
    </source>
</evidence>
<evidence type="ECO:0000256" key="7">
    <source>
        <dbReference type="ARBA" id="ARBA00022553"/>
    </source>
</evidence>
<keyword evidence="10 23" id="KW-0863">Zinc-finger</keyword>
<dbReference type="GO" id="GO:0008270">
    <property type="term" value="F:zinc ion binding"/>
    <property type="evidence" value="ECO:0007669"/>
    <property type="project" value="UniProtKB-KW"/>
</dbReference>
<dbReference type="AlphaFoldDB" id="A0A2I0U7C0"/>
<comment type="subunit">
    <text evidence="20">Homodimer (via RING-type zinc finger domain). Interacts with GSC2. Interacts with AR/the androgen receptor and TBP. Interacts with TCF20. Interacts with PATZ1. Interacts with TRPS1; negatively regulates TRPS1 transcriptional repressor activity. Interacts with PML (isoform PML-1, isoform PML-2, isoform PML-3, isoform PML-4, isoform PML-5 and isoform PML-6). Interacts with PRDM1/Blimp-1.</text>
</comment>
<keyword evidence="27" id="KW-0282">Flagellum</keyword>
<dbReference type="InterPro" id="IPR013083">
    <property type="entry name" value="Znf_RING/FYVE/PHD"/>
</dbReference>
<keyword evidence="28" id="KW-1185">Reference proteome</keyword>
<reference evidence="28" key="1">
    <citation type="submission" date="2017-11" db="EMBL/GenBank/DDBJ databases">
        <authorList>
            <person name="Lima N.C."/>
            <person name="Parody-Merino A.M."/>
            <person name="Battley P.F."/>
            <person name="Fidler A.E."/>
            <person name="Prosdocimi F."/>
        </authorList>
    </citation>
    <scope>NUCLEOTIDE SEQUENCE [LARGE SCALE GENOMIC DNA]</scope>
</reference>
<evidence type="ECO:0000256" key="12">
    <source>
        <dbReference type="ARBA" id="ARBA00022833"/>
    </source>
</evidence>
<evidence type="ECO:0000256" key="13">
    <source>
        <dbReference type="ARBA" id="ARBA00022843"/>
    </source>
</evidence>
<keyword evidence="6" id="KW-0963">Cytoplasm</keyword>
<keyword evidence="14" id="KW-0805">Transcription regulation</keyword>
<evidence type="ECO:0000256" key="14">
    <source>
        <dbReference type="ARBA" id="ARBA00023015"/>
    </source>
</evidence>
<evidence type="ECO:0000256" key="21">
    <source>
        <dbReference type="ARBA" id="ARBA00074501"/>
    </source>
</evidence>
<comment type="catalytic activity">
    <reaction evidence="1">
        <text>S-ubiquitinyl-[E2 ubiquitin-conjugating enzyme]-L-cysteine + [acceptor protein]-L-lysine = [E2 ubiquitin-conjugating enzyme]-L-cysteine + N(6)-ubiquitinyl-[acceptor protein]-L-lysine.</text>
        <dbReference type="EC" id="2.3.2.27"/>
    </reaction>
</comment>
<dbReference type="GO" id="GO:0003677">
    <property type="term" value="F:DNA binding"/>
    <property type="evidence" value="ECO:0007669"/>
    <property type="project" value="UniProtKB-KW"/>
</dbReference>
<keyword evidence="24" id="KW-0175">Coiled coil</keyword>
<dbReference type="GO" id="GO:0045944">
    <property type="term" value="P:positive regulation of transcription by RNA polymerase II"/>
    <property type="evidence" value="ECO:0007669"/>
    <property type="project" value="UniProtKB-ARBA"/>
</dbReference>
<evidence type="ECO:0000256" key="1">
    <source>
        <dbReference type="ARBA" id="ARBA00000900"/>
    </source>
</evidence>
<evidence type="ECO:0000256" key="19">
    <source>
        <dbReference type="ARBA" id="ARBA00059625"/>
    </source>
</evidence>
<keyword evidence="16" id="KW-0010">Activator</keyword>
<evidence type="ECO:0000256" key="15">
    <source>
        <dbReference type="ARBA" id="ARBA00023125"/>
    </source>
</evidence>
<comment type="function">
    <text evidence="19">E3 ubiquitin-protein ligase which binds polysumoylated chains covalently attached to proteins and mediates 'Lys-6'-, 'Lys-11'-, 'Lys-48'- and 'Lys-63'-linked polyubiquitination of those substrates and their subsequent targeting to the proteasome for degradation. Regulates the degradation of several proteins including PML and the transcriptional activator PEA3. Involved in chromosome alignment and spindle assembly, it regulates the kinetochore CENPH-CENPI-CENPK complex by targeting polysumoylated CENPI to proteasomal degradation. Regulates the cellular responses to hypoxia and heat shock through degradation of respectively EPAS1 and PARP1. Alternatively, it may also bind DNA/nucleosomes and have a more direct role in the regulation of transcription for instance enhancing basal transcription and steroid receptor-mediated transcriptional activation. Catalyzes ubiquitination of sumoylated PARP1 in response to PARP1 trapping to chromatin, leading to PARP1 removal from chromatin by VCP/p97.</text>
</comment>
<name>A0A2I0U7C0_LIMLA</name>
<dbReference type="EMBL" id="KZ506057">
    <property type="protein sequence ID" value="PKU41919.1"/>
    <property type="molecule type" value="Genomic_DNA"/>
</dbReference>
<evidence type="ECO:0000256" key="16">
    <source>
        <dbReference type="ARBA" id="ARBA00023159"/>
    </source>
</evidence>
<dbReference type="Pfam" id="PF13923">
    <property type="entry name" value="zf-C3HC4_2"/>
    <property type="match status" value="1"/>
</dbReference>
<feature type="coiled-coil region" evidence="24">
    <location>
        <begin position="513"/>
        <end position="543"/>
    </location>
</feature>
<dbReference type="OrthoDB" id="10262255at2759"/>
<feature type="compositionally biased region" description="Basic residues" evidence="25">
    <location>
        <begin position="749"/>
        <end position="759"/>
    </location>
</feature>
<keyword evidence="17" id="KW-0804">Transcription</keyword>
<keyword evidence="15" id="KW-0238">DNA-binding</keyword>
<dbReference type="GO" id="GO:0005737">
    <property type="term" value="C:cytoplasm"/>
    <property type="evidence" value="ECO:0007669"/>
    <property type="project" value="UniProtKB-SubCell"/>
</dbReference>
<dbReference type="SMART" id="SM00184">
    <property type="entry name" value="RING"/>
    <property type="match status" value="1"/>
</dbReference>
<evidence type="ECO:0000256" key="20">
    <source>
        <dbReference type="ARBA" id="ARBA00065359"/>
    </source>
</evidence>
<dbReference type="Proteomes" id="UP000233556">
    <property type="component" value="Unassembled WGS sequence"/>
</dbReference>
<dbReference type="GO" id="GO:0061630">
    <property type="term" value="F:ubiquitin protein ligase activity"/>
    <property type="evidence" value="ECO:0007669"/>
    <property type="project" value="UniProtKB-EC"/>
</dbReference>
<keyword evidence="27" id="KW-0969">Cilium</keyword>
<dbReference type="EC" id="2.3.2.27" evidence="5"/>
<evidence type="ECO:0000313" key="27">
    <source>
        <dbReference type="EMBL" id="PKU41919.1"/>
    </source>
</evidence>
<dbReference type="InterPro" id="IPR039341">
    <property type="entry name" value="CFAP99"/>
</dbReference>
<dbReference type="FunFam" id="3.30.40.10:FF:000173">
    <property type="entry name" value="E3 ubiquitin-protein ligase RNF4"/>
    <property type="match status" value="1"/>
</dbReference>
<evidence type="ECO:0000256" key="8">
    <source>
        <dbReference type="ARBA" id="ARBA00022679"/>
    </source>
</evidence>
<dbReference type="PROSITE" id="PS50089">
    <property type="entry name" value="ZF_RING_2"/>
    <property type="match status" value="1"/>
</dbReference>
<keyword evidence="7" id="KW-0597">Phosphoprotein</keyword>
<evidence type="ECO:0000256" key="9">
    <source>
        <dbReference type="ARBA" id="ARBA00022723"/>
    </source>
</evidence>
<proteinExistence type="predicted"/>
<dbReference type="PANTHER" id="PTHR34649:SF1">
    <property type="entry name" value="CILIA- AND FLAGELLA-ASSOCIATED PROTEIN 99"/>
    <property type="match status" value="1"/>
</dbReference>
<protein>
    <recommendedName>
        <fullName evidence="21">E3 ubiquitin-protein ligase RNF4</fullName>
        <ecNumber evidence="5">2.3.2.27</ecNumber>
    </recommendedName>
    <alternativeName>
        <fullName evidence="22">RING finger protein 4</fullName>
    </alternativeName>
</protein>
<evidence type="ECO:0000256" key="4">
    <source>
        <dbReference type="ARBA" id="ARBA00004906"/>
    </source>
</evidence>
<keyword evidence="9" id="KW-0479">Metal-binding</keyword>
<accession>A0A2I0U7C0</accession>
<evidence type="ECO:0000256" key="18">
    <source>
        <dbReference type="ARBA" id="ARBA00023242"/>
    </source>
</evidence>
<keyword evidence="18" id="KW-0539">Nucleus</keyword>
<evidence type="ECO:0000256" key="11">
    <source>
        <dbReference type="ARBA" id="ARBA00022786"/>
    </source>
</evidence>
<evidence type="ECO:0000256" key="2">
    <source>
        <dbReference type="ARBA" id="ARBA00004322"/>
    </source>
</evidence>
<dbReference type="PANTHER" id="PTHR34649">
    <property type="entry name" value="CILIA- AND FLAGELLA-ASSOCIATED PROTEIN 99"/>
    <property type="match status" value="1"/>
</dbReference>
<keyword evidence="27" id="KW-0966">Cell projection</keyword>
<evidence type="ECO:0000256" key="6">
    <source>
        <dbReference type="ARBA" id="ARBA00022490"/>
    </source>
</evidence>
<keyword evidence="8" id="KW-0808">Transferase</keyword>
<dbReference type="CDD" id="cd16533">
    <property type="entry name" value="RING-HC_RNF4"/>
    <property type="match status" value="1"/>
</dbReference>
<comment type="subcellular location">
    <subcellularLocation>
        <location evidence="3">Cytoplasm</location>
    </subcellularLocation>
    <subcellularLocation>
        <location evidence="2">Nucleus</location>
        <location evidence="2">PML body</location>
    </subcellularLocation>
</comment>
<evidence type="ECO:0000256" key="22">
    <source>
        <dbReference type="ARBA" id="ARBA00078875"/>
    </source>
</evidence>
<gene>
    <name evidence="27" type="ORF">llap_7784</name>
</gene>
<dbReference type="InterPro" id="IPR001841">
    <property type="entry name" value="Znf_RING"/>
</dbReference>
<keyword evidence="11" id="KW-0833">Ubl conjugation pathway</keyword>
<feature type="region of interest" description="Disordered" evidence="25">
    <location>
        <begin position="569"/>
        <end position="588"/>
    </location>
</feature>
<evidence type="ECO:0000256" key="17">
    <source>
        <dbReference type="ARBA" id="ARBA00023163"/>
    </source>
</evidence>
<dbReference type="InterPro" id="IPR017907">
    <property type="entry name" value="Znf_RING_CS"/>
</dbReference>
<sequence length="867" mass="100471">MSSSAFCVTFIYTDDDQNRFSMVKMVSHGKHIAIIVQQLNKFNPENQSMEDFLNESAKMLQTLNVTEEKFVLDTLAGCIEYKSLLDVVVNAFFVRDGRYCLTSERNLYIVICYLATFQLEELGLQHFSRIVKSLDTAKMQKFLRFFFNALYLNTWIKDEWSQFYDSLYVKENWIDPLLRWQPKVQQLIGQLTDKLSNRTTTIKTSTVTQPKEFNLTVPKPRAIPIPLPIPVLEKRQPVPPSTYKAPKEKKQLEEIKRKNRRKAEDLLLRANVNRFRCATMKPEKGEIDNIPIKLNAAAILREGALYQRKMEQELKRIENLLRGAGDPSEFLEWQKQMRGKDLEEQLAETECRRLQGKLSHEEAVLAHQNVIQENKKKADLMREEKAELMHQYAEKRLQEQKEVKELVEQVVEGHKNAKQAKIKLQKYKQQIDGLLVKICSQLTEIRSFLSVQEVCEENRELLRQALEEEEEKLKKRYELIQQIRAMESLPSLRHKFVDLTETGGHGLICEMSIVELRERLALLREAQKAAEEEKRDQIIHEKQAKEQLLLDKLDQISLFRAELGRAAALKQEEKKRKSQSGERPMKDERILNLQKKITEKTMERKKQAGLLKITPQKSSIAPRKDSLQWNHWKELEESRERQFKILQRGFMARETAQKMAAYEAARSGATVCILRSETQRKRRGGAVNSRQARKRNRLMASTAEMASEAEPIELEESAGEEVVDLTCESSDPVVVDLTHNDSVVVSKNQRRRRNLRLRSQRQSDSCVLSSDDEDEPRDNDVYVTDKVSRELGPLEDETASSKPSGTVSCPICMDGYSEIVQSGRLIVSTKCGHVFCSQCLRDSLRNANSCPTCRKKLTHRQYHPIYI</sequence>
<evidence type="ECO:0000259" key="26">
    <source>
        <dbReference type="PROSITE" id="PS50089"/>
    </source>
</evidence>
<feature type="compositionally biased region" description="Basic and acidic residues" evidence="25">
    <location>
        <begin position="570"/>
        <end position="588"/>
    </location>
</feature>
<organism evidence="27 28">
    <name type="scientific">Limosa lapponica baueri</name>
    <dbReference type="NCBI Taxonomy" id="1758121"/>
    <lineage>
        <taxon>Eukaryota</taxon>
        <taxon>Metazoa</taxon>
        <taxon>Chordata</taxon>
        <taxon>Craniata</taxon>
        <taxon>Vertebrata</taxon>
        <taxon>Euteleostomi</taxon>
        <taxon>Archelosauria</taxon>
        <taxon>Archosauria</taxon>
        <taxon>Dinosauria</taxon>
        <taxon>Saurischia</taxon>
        <taxon>Theropoda</taxon>
        <taxon>Coelurosauria</taxon>
        <taxon>Aves</taxon>
        <taxon>Neognathae</taxon>
        <taxon>Neoaves</taxon>
        <taxon>Charadriiformes</taxon>
        <taxon>Scolopacidae</taxon>
        <taxon>Limosa</taxon>
    </lineage>
</organism>